<comment type="caution">
    <text evidence="2">The sequence shown here is derived from an EMBL/GenBank/DDBJ whole genome shotgun (WGS) entry which is preliminary data.</text>
</comment>
<keyword evidence="1" id="KW-0812">Transmembrane</keyword>
<organism evidence="2 4">
    <name type="scientific">Adineta ricciae</name>
    <name type="common">Rotifer</name>
    <dbReference type="NCBI Taxonomy" id="249248"/>
    <lineage>
        <taxon>Eukaryota</taxon>
        <taxon>Metazoa</taxon>
        <taxon>Spiralia</taxon>
        <taxon>Gnathifera</taxon>
        <taxon>Rotifera</taxon>
        <taxon>Eurotatoria</taxon>
        <taxon>Bdelloidea</taxon>
        <taxon>Adinetida</taxon>
        <taxon>Adinetidae</taxon>
        <taxon>Adineta</taxon>
    </lineage>
</organism>
<dbReference type="AlphaFoldDB" id="A0A815DEM2"/>
<keyword evidence="1" id="KW-1133">Transmembrane helix</keyword>
<feature type="transmembrane region" description="Helical" evidence="1">
    <location>
        <begin position="63"/>
        <end position="84"/>
    </location>
</feature>
<dbReference type="EMBL" id="CAJNOR010002456">
    <property type="protein sequence ID" value="CAF1296787.1"/>
    <property type="molecule type" value="Genomic_DNA"/>
</dbReference>
<dbReference type="Proteomes" id="UP000663828">
    <property type="component" value="Unassembled WGS sequence"/>
</dbReference>
<evidence type="ECO:0000256" key="1">
    <source>
        <dbReference type="SAM" id="Phobius"/>
    </source>
</evidence>
<evidence type="ECO:0000313" key="2">
    <source>
        <dbReference type="EMBL" id="CAF1296787.1"/>
    </source>
</evidence>
<proteinExistence type="predicted"/>
<gene>
    <name evidence="3" type="ORF">EDS130_LOCUS32119</name>
    <name evidence="2" type="ORF">XAT740_LOCUS28644</name>
</gene>
<feature type="transmembrane region" description="Helical" evidence="1">
    <location>
        <begin position="138"/>
        <end position="159"/>
    </location>
</feature>
<sequence>MVETTSKSDYNKNEVAKETIVDETTELEDLNFPWPLIRLIKSYKDNYPTDFNVFRHFFFSYNFHLSIILIFSLICFVSGCLIIRNSFDIAMLGIVFIVQGIIGLLAVFVHLIVMIYPSTSSISAKRLSLNEARVYRNLIILSHLITAVGILCFLFGHIWIIRELIGIYTWHYDGGNLHIFTIIMFIIENLIAIWLLFVCIQKNLENKKNHSKNIEDQSTKLDEDLLTDV</sequence>
<accession>A0A815DEM2</accession>
<keyword evidence="1" id="KW-0472">Membrane</keyword>
<feature type="transmembrane region" description="Helical" evidence="1">
    <location>
        <begin position="179"/>
        <end position="200"/>
    </location>
</feature>
<evidence type="ECO:0000313" key="4">
    <source>
        <dbReference type="Proteomes" id="UP000663828"/>
    </source>
</evidence>
<keyword evidence="4" id="KW-1185">Reference proteome</keyword>
<evidence type="ECO:0000313" key="3">
    <source>
        <dbReference type="EMBL" id="CAF1329693.1"/>
    </source>
</evidence>
<dbReference type="Proteomes" id="UP000663852">
    <property type="component" value="Unassembled WGS sequence"/>
</dbReference>
<feature type="transmembrane region" description="Helical" evidence="1">
    <location>
        <begin position="90"/>
        <end position="117"/>
    </location>
</feature>
<name>A0A815DEM2_ADIRI</name>
<reference evidence="2" key="1">
    <citation type="submission" date="2021-02" db="EMBL/GenBank/DDBJ databases">
        <authorList>
            <person name="Nowell W R."/>
        </authorList>
    </citation>
    <scope>NUCLEOTIDE SEQUENCE</scope>
</reference>
<dbReference type="EMBL" id="CAJNOJ010000243">
    <property type="protein sequence ID" value="CAF1329693.1"/>
    <property type="molecule type" value="Genomic_DNA"/>
</dbReference>
<protein>
    <submittedName>
        <fullName evidence="2">Uncharacterized protein</fullName>
    </submittedName>
</protein>